<dbReference type="FunFam" id="1.20.120.980:FF:000003">
    <property type="entry name" value="Serine protease 16"/>
    <property type="match status" value="1"/>
</dbReference>
<dbReference type="EnsemblMetazoa" id="CLYHEMT013172.2">
    <property type="protein sequence ID" value="CLYHEMP013172.2"/>
    <property type="gene ID" value="CLYHEMG013172"/>
</dbReference>
<dbReference type="OrthoDB" id="1735038at2759"/>
<proteinExistence type="inferred from homology"/>
<keyword evidence="8" id="KW-1185">Reference proteome</keyword>
<dbReference type="Gene3D" id="3.40.50.1820">
    <property type="entry name" value="alpha/beta hydrolase"/>
    <property type="match status" value="1"/>
</dbReference>
<accession>A0A7M5WU98</accession>
<evidence type="ECO:0000256" key="6">
    <source>
        <dbReference type="SAM" id="SignalP"/>
    </source>
</evidence>
<dbReference type="AlphaFoldDB" id="A0A7M5WU98"/>
<name>A0A7M5WU98_9CNID</name>
<dbReference type="InterPro" id="IPR029058">
    <property type="entry name" value="AB_hydrolase_fold"/>
</dbReference>
<evidence type="ECO:0000256" key="1">
    <source>
        <dbReference type="ARBA" id="ARBA00011079"/>
    </source>
</evidence>
<dbReference type="RefSeq" id="XP_066916890.1">
    <property type="nucleotide sequence ID" value="XM_067060789.1"/>
</dbReference>
<reference evidence="7" key="1">
    <citation type="submission" date="2021-01" db="UniProtKB">
        <authorList>
            <consortium name="EnsemblMetazoa"/>
        </authorList>
    </citation>
    <scope>IDENTIFICATION</scope>
</reference>
<keyword evidence="3 6" id="KW-0732">Signal</keyword>
<evidence type="ECO:0000256" key="5">
    <source>
        <dbReference type="ARBA" id="ARBA00023180"/>
    </source>
</evidence>
<evidence type="ECO:0000313" key="8">
    <source>
        <dbReference type="Proteomes" id="UP000594262"/>
    </source>
</evidence>
<dbReference type="PANTHER" id="PTHR11010">
    <property type="entry name" value="PROTEASE S28 PRO-X CARBOXYPEPTIDASE-RELATED"/>
    <property type="match status" value="1"/>
</dbReference>
<keyword evidence="4" id="KW-0378">Hydrolase</keyword>
<comment type="similarity">
    <text evidence="1">Belongs to the peptidase S28 family.</text>
</comment>
<dbReference type="PANTHER" id="PTHR11010:SF117">
    <property type="entry name" value="SERINE PROTEASE 16"/>
    <property type="match status" value="1"/>
</dbReference>
<feature type="signal peptide" evidence="6">
    <location>
        <begin position="1"/>
        <end position="17"/>
    </location>
</feature>
<sequence>MLLVISFIACIIGTIQSYPTKQSHVPYFHKGRPKGGFLGDPYIDPRQNFKAAEPQWYTQQLNHFDDQDTRTWQQKYYVNATQFGENGPVFLMIGGEGPLSARWVGVGSMVEMAKEHKALVLALEHRYYGDSHPTSDTSVENLKYLSSEQALADLATFRASMVEQFALSDKNKWISFGGSYPGALSAWFRYKFPHLVHGAVASSAPINAQTDFPEYLEVSTDSLGTQECKDSLQAATTSVEKYVQTEAGRKMLTDLFHLCEPLSDDPNDISQFTSSMAGNFFGVIQYNKDNRAFEGATGTNITVDTLCNIMSLPIFGDEMHRYAKINEIMMETYKQTCISPNYKKFIEEMQVTDWKSVEGGRQWTYQTCTEFGYYQSSDSKSQVYGTTFPLSFWTKQCVDIFGANFNETSINRAVDWTNDNYGGYNMNQPRIVFPNGSIDPWHALSFTDDHKDMIAVFIKGTAHCANMYPSSEDDSQELQDARQKIHDLVGKWLQEE</sequence>
<dbReference type="Gene3D" id="1.20.120.980">
    <property type="entry name" value="Serine carboxypeptidase S28, SKS domain"/>
    <property type="match status" value="1"/>
</dbReference>
<dbReference type="GO" id="GO:0008239">
    <property type="term" value="F:dipeptidyl-peptidase activity"/>
    <property type="evidence" value="ECO:0007669"/>
    <property type="project" value="TreeGrafter"/>
</dbReference>
<dbReference type="GeneID" id="136804047"/>
<dbReference type="GO" id="GO:0006508">
    <property type="term" value="P:proteolysis"/>
    <property type="evidence" value="ECO:0007669"/>
    <property type="project" value="UniProtKB-KW"/>
</dbReference>
<dbReference type="SUPFAM" id="SSF53474">
    <property type="entry name" value="alpha/beta-Hydrolases"/>
    <property type="match status" value="1"/>
</dbReference>
<dbReference type="InterPro" id="IPR042269">
    <property type="entry name" value="Ser_carbopepase_S28_SKS"/>
</dbReference>
<dbReference type="Pfam" id="PF05577">
    <property type="entry name" value="Peptidase_S28"/>
    <property type="match status" value="1"/>
</dbReference>
<feature type="chain" id="PRO_5036206773" evidence="6">
    <location>
        <begin position="18"/>
        <end position="496"/>
    </location>
</feature>
<protein>
    <submittedName>
        <fullName evidence="7">Uncharacterized protein</fullName>
    </submittedName>
</protein>
<evidence type="ECO:0000256" key="2">
    <source>
        <dbReference type="ARBA" id="ARBA00022670"/>
    </source>
</evidence>
<dbReference type="GO" id="GO:0070008">
    <property type="term" value="F:serine-type exopeptidase activity"/>
    <property type="evidence" value="ECO:0007669"/>
    <property type="project" value="InterPro"/>
</dbReference>
<dbReference type="Proteomes" id="UP000594262">
    <property type="component" value="Unplaced"/>
</dbReference>
<evidence type="ECO:0000256" key="3">
    <source>
        <dbReference type="ARBA" id="ARBA00022729"/>
    </source>
</evidence>
<evidence type="ECO:0000256" key="4">
    <source>
        <dbReference type="ARBA" id="ARBA00022801"/>
    </source>
</evidence>
<organism evidence="7 8">
    <name type="scientific">Clytia hemisphaerica</name>
    <dbReference type="NCBI Taxonomy" id="252671"/>
    <lineage>
        <taxon>Eukaryota</taxon>
        <taxon>Metazoa</taxon>
        <taxon>Cnidaria</taxon>
        <taxon>Hydrozoa</taxon>
        <taxon>Hydroidolina</taxon>
        <taxon>Leptothecata</taxon>
        <taxon>Obeliida</taxon>
        <taxon>Clytiidae</taxon>
        <taxon>Clytia</taxon>
    </lineage>
</organism>
<dbReference type="EnsemblMetazoa" id="CLYHEMT013172.1">
    <property type="protein sequence ID" value="CLYHEMP013172.1"/>
    <property type="gene ID" value="CLYHEMG013172"/>
</dbReference>
<dbReference type="RefSeq" id="XP_066916891.1">
    <property type="nucleotide sequence ID" value="XM_067060790.1"/>
</dbReference>
<evidence type="ECO:0000313" key="7">
    <source>
        <dbReference type="EnsemblMetazoa" id="CLYHEMP013172.2"/>
    </source>
</evidence>
<keyword evidence="2" id="KW-0645">Protease</keyword>
<keyword evidence="5" id="KW-0325">Glycoprotein</keyword>
<dbReference type="InterPro" id="IPR008758">
    <property type="entry name" value="Peptidase_S28"/>
</dbReference>